<evidence type="ECO:0000256" key="4">
    <source>
        <dbReference type="SAM" id="MobiDB-lite"/>
    </source>
</evidence>
<feature type="repeat" description="WD" evidence="3">
    <location>
        <begin position="24"/>
        <end position="65"/>
    </location>
</feature>
<dbReference type="VEuPathDB" id="FungiDB:C5L36_0B12140"/>
<evidence type="ECO:0000313" key="6">
    <source>
        <dbReference type="Proteomes" id="UP000029867"/>
    </source>
</evidence>
<feature type="region of interest" description="Disordered" evidence="4">
    <location>
        <begin position="209"/>
        <end position="236"/>
    </location>
</feature>
<keyword evidence="1 3" id="KW-0853">WD repeat</keyword>
<dbReference type="PROSITE" id="PS00678">
    <property type="entry name" value="WD_REPEATS_1"/>
    <property type="match status" value="1"/>
</dbReference>
<dbReference type="PROSITE" id="PS50082">
    <property type="entry name" value="WD_REPEATS_2"/>
    <property type="match status" value="3"/>
</dbReference>
<dbReference type="Gene3D" id="2.130.10.10">
    <property type="entry name" value="YVTN repeat-like/Quinoprotein amine dehydrogenase"/>
    <property type="match status" value="2"/>
</dbReference>
<evidence type="ECO:0000313" key="5">
    <source>
        <dbReference type="EMBL" id="KGK34878.1"/>
    </source>
</evidence>
<feature type="non-terminal residue" evidence="5">
    <location>
        <position position="1"/>
    </location>
</feature>
<sequence length="236" mass="25021">IDLNDDNDNGGANSGIPNILSRKLVGHSGPVYGLSFSPDGKYLLSSSADSTVRLWSLDTYTALVSYKGHGGAGGAGGAVSPVWDVEFSPLGHYFATASHDQTARLWSCDHIYPLRIFAGHLNDVDVVKFHPNGTYLFTGSSDKTVRMWDVARAESVRLFVGHTSPISDIACSPDGRWLATASVNEENYLNTSFGINDWTNSIGGGFQPLGGVPNAAKENTNGGDGIGNSGNNNNKK</sequence>
<dbReference type="SMART" id="SM00320">
    <property type="entry name" value="WD40"/>
    <property type="match status" value="4"/>
</dbReference>
<evidence type="ECO:0000256" key="3">
    <source>
        <dbReference type="PROSITE-ProRule" id="PRU00221"/>
    </source>
</evidence>
<dbReference type="SUPFAM" id="SSF50978">
    <property type="entry name" value="WD40 repeat-like"/>
    <property type="match status" value="1"/>
</dbReference>
<dbReference type="PANTHER" id="PTHR19879:SF1">
    <property type="entry name" value="CANNONBALL-RELATED"/>
    <property type="match status" value="1"/>
</dbReference>
<dbReference type="InterPro" id="IPR001680">
    <property type="entry name" value="WD40_rpt"/>
</dbReference>
<feature type="repeat" description="WD" evidence="3">
    <location>
        <begin position="75"/>
        <end position="107"/>
    </location>
</feature>
<dbReference type="EMBL" id="JQFK01001193">
    <property type="protein sequence ID" value="KGK34878.1"/>
    <property type="molecule type" value="Genomic_DNA"/>
</dbReference>
<dbReference type="PROSITE" id="PS50294">
    <property type="entry name" value="WD_REPEATS_REGION"/>
    <property type="match status" value="2"/>
</dbReference>
<evidence type="ECO:0000256" key="1">
    <source>
        <dbReference type="ARBA" id="ARBA00022574"/>
    </source>
</evidence>
<dbReference type="Pfam" id="PF00400">
    <property type="entry name" value="WD40"/>
    <property type="match status" value="4"/>
</dbReference>
<dbReference type="GO" id="GO:0006367">
    <property type="term" value="P:transcription initiation at RNA polymerase II promoter"/>
    <property type="evidence" value="ECO:0007669"/>
    <property type="project" value="TreeGrafter"/>
</dbReference>
<keyword evidence="2" id="KW-0677">Repeat</keyword>
<dbReference type="Proteomes" id="UP000029867">
    <property type="component" value="Unassembled WGS sequence"/>
</dbReference>
<evidence type="ECO:0000256" key="2">
    <source>
        <dbReference type="ARBA" id="ARBA00022737"/>
    </source>
</evidence>
<comment type="caution">
    <text evidence="5">The sequence shown here is derived from an EMBL/GenBank/DDBJ whole genome shotgun (WGS) entry which is preliminary data.</text>
</comment>
<dbReference type="GO" id="GO:0005669">
    <property type="term" value="C:transcription factor TFIID complex"/>
    <property type="evidence" value="ECO:0007669"/>
    <property type="project" value="TreeGrafter"/>
</dbReference>
<dbReference type="eggNOG" id="KOG0263">
    <property type="taxonomic scope" value="Eukaryota"/>
</dbReference>
<name>A0A099NQ59_PICKU</name>
<organism evidence="5 6">
    <name type="scientific">Pichia kudriavzevii</name>
    <name type="common">Yeast</name>
    <name type="synonym">Issatchenkia orientalis</name>
    <dbReference type="NCBI Taxonomy" id="4909"/>
    <lineage>
        <taxon>Eukaryota</taxon>
        <taxon>Fungi</taxon>
        <taxon>Dikarya</taxon>
        <taxon>Ascomycota</taxon>
        <taxon>Saccharomycotina</taxon>
        <taxon>Pichiomycetes</taxon>
        <taxon>Pichiales</taxon>
        <taxon>Pichiaceae</taxon>
        <taxon>Pichia</taxon>
    </lineage>
</organism>
<feature type="non-terminal residue" evidence="5">
    <location>
        <position position="236"/>
    </location>
</feature>
<dbReference type="GO" id="GO:0016251">
    <property type="term" value="F:RNA polymerase II general transcription initiation factor activity"/>
    <property type="evidence" value="ECO:0007669"/>
    <property type="project" value="TreeGrafter"/>
</dbReference>
<dbReference type="InterPro" id="IPR015943">
    <property type="entry name" value="WD40/YVTN_repeat-like_dom_sf"/>
</dbReference>
<feature type="repeat" description="WD" evidence="3">
    <location>
        <begin position="117"/>
        <end position="158"/>
    </location>
</feature>
<dbReference type="InterPro" id="IPR020472">
    <property type="entry name" value="WD40_PAC1"/>
</dbReference>
<dbReference type="AlphaFoldDB" id="A0A099NQ59"/>
<gene>
    <name evidence="5" type="ORF">JL09_g5973</name>
</gene>
<accession>A0A099NQ59</accession>
<protein>
    <submittedName>
        <fullName evidence="5">Uncharacterized protein</fullName>
    </submittedName>
</protein>
<dbReference type="HOGENOM" id="CLU_1177832_0_0_1"/>
<dbReference type="PRINTS" id="PR00320">
    <property type="entry name" value="GPROTEINBRPT"/>
</dbReference>
<dbReference type="PANTHER" id="PTHR19879">
    <property type="entry name" value="TRANSCRIPTION INITIATION FACTOR TFIID"/>
    <property type="match status" value="1"/>
</dbReference>
<proteinExistence type="predicted"/>
<dbReference type="InterPro" id="IPR036322">
    <property type="entry name" value="WD40_repeat_dom_sf"/>
</dbReference>
<dbReference type="InterPro" id="IPR019775">
    <property type="entry name" value="WD40_repeat_CS"/>
</dbReference>
<reference evidence="6" key="1">
    <citation type="journal article" date="2014" name="Microb. Cell Fact.">
        <title>Exploiting Issatchenkia orientalis SD108 for succinic acid production.</title>
        <authorList>
            <person name="Xiao H."/>
            <person name="Shao Z."/>
            <person name="Jiang Y."/>
            <person name="Dole S."/>
            <person name="Zhao H."/>
        </authorList>
    </citation>
    <scope>NUCLEOTIDE SEQUENCE [LARGE SCALE GENOMIC DNA]</scope>
    <source>
        <strain evidence="6">SD108</strain>
    </source>
</reference>